<keyword evidence="1" id="KW-0732">Signal</keyword>
<dbReference type="GO" id="GO:0055085">
    <property type="term" value="P:transmembrane transport"/>
    <property type="evidence" value="ECO:0007669"/>
    <property type="project" value="InterPro"/>
</dbReference>
<keyword evidence="4" id="KW-1185">Reference proteome</keyword>
<dbReference type="Gene3D" id="3.30.1150.10">
    <property type="match status" value="1"/>
</dbReference>
<dbReference type="SUPFAM" id="SSF74653">
    <property type="entry name" value="TolA/TonB C-terminal domain"/>
    <property type="match status" value="1"/>
</dbReference>
<protein>
    <recommendedName>
        <fullName evidence="2">TonB C-terminal domain-containing protein</fullName>
    </recommendedName>
</protein>
<organism evidence="3 4">
    <name type="scientific">Larkinella knui</name>
    <dbReference type="NCBI Taxonomy" id="2025310"/>
    <lineage>
        <taxon>Bacteria</taxon>
        <taxon>Pseudomonadati</taxon>
        <taxon>Bacteroidota</taxon>
        <taxon>Cytophagia</taxon>
        <taxon>Cytophagales</taxon>
        <taxon>Spirosomataceae</taxon>
        <taxon>Larkinella</taxon>
    </lineage>
</organism>
<reference evidence="3 4" key="1">
    <citation type="submission" date="2018-11" db="EMBL/GenBank/DDBJ databases">
        <authorList>
            <person name="Zhou Z."/>
            <person name="Wang G."/>
        </authorList>
    </citation>
    <scope>NUCLEOTIDE SEQUENCE [LARGE SCALE GENOMIC DNA]</scope>
    <source>
        <strain evidence="3 4">KCTC42998</strain>
    </source>
</reference>
<evidence type="ECO:0000313" key="4">
    <source>
        <dbReference type="Proteomes" id="UP000274271"/>
    </source>
</evidence>
<sequence>MLNRYFMLRFSLIVLILHGCFIWASAQCVVSQDGKGRVITTCQVYNRDNGGILTGNHIQVIYEGTEYFTFPVMQPGTVLLGEKEFPCQLAYSVAKNEVTYRLMHTTTVERVQPEAFTLGGYRFIRQPINDRTRYESYFMVLKDGKTKLLKNIKSELRVGKGDNGYAKADEFQGHYHVQERYFIKKGNAFPEAIKLTGKSVLEVLKDQSARLSTRLDSEKMSPEAIIDVLKYYDTLNPNEQVLSDELATKPALSRDLLFNQVIQNKISYPGLARSERVYGRVYAGFEIDERGQVQNIVLLSPENVGFGFDYAVKQALKKLPVLSPEYAGKYALPVAFTFTNPSKNKTVQVPVNRLPADRLAERIELEEITVSVPVGESFTQRPEGREVWGYYK</sequence>
<dbReference type="AlphaFoldDB" id="A0A3P1CUV0"/>
<feature type="chain" id="PRO_5018251657" description="TonB C-terminal domain-containing protein" evidence="1">
    <location>
        <begin position="27"/>
        <end position="392"/>
    </location>
</feature>
<name>A0A3P1CUV0_9BACT</name>
<feature type="domain" description="TonB C-terminal" evidence="2">
    <location>
        <begin position="253"/>
        <end position="345"/>
    </location>
</feature>
<dbReference type="Proteomes" id="UP000274271">
    <property type="component" value="Unassembled WGS sequence"/>
</dbReference>
<gene>
    <name evidence="3" type="ORF">EHT87_01735</name>
</gene>
<evidence type="ECO:0000256" key="1">
    <source>
        <dbReference type="SAM" id="SignalP"/>
    </source>
</evidence>
<proteinExistence type="predicted"/>
<accession>A0A3P1CUV0</accession>
<dbReference type="EMBL" id="RQJP01000001">
    <property type="protein sequence ID" value="RRB17029.1"/>
    <property type="molecule type" value="Genomic_DNA"/>
</dbReference>
<feature type="signal peptide" evidence="1">
    <location>
        <begin position="1"/>
        <end position="26"/>
    </location>
</feature>
<dbReference type="InterPro" id="IPR037682">
    <property type="entry name" value="TonB_C"/>
</dbReference>
<evidence type="ECO:0000313" key="3">
    <source>
        <dbReference type="EMBL" id="RRB17029.1"/>
    </source>
</evidence>
<evidence type="ECO:0000259" key="2">
    <source>
        <dbReference type="PROSITE" id="PS52015"/>
    </source>
</evidence>
<dbReference type="PROSITE" id="PS52015">
    <property type="entry name" value="TONB_CTD"/>
    <property type="match status" value="1"/>
</dbReference>
<dbReference type="OrthoDB" id="928068at2"/>
<comment type="caution">
    <text evidence="3">The sequence shown here is derived from an EMBL/GenBank/DDBJ whole genome shotgun (WGS) entry which is preliminary data.</text>
</comment>